<dbReference type="PANTHER" id="PTHR24014">
    <property type="entry name" value="2-OXOGLUTARATE AND IRON-DEPENDENT OXYGENASE DOMAIN-CONTAINING PROTEIN 2"/>
    <property type="match status" value="1"/>
</dbReference>
<evidence type="ECO:0000313" key="10">
    <source>
        <dbReference type="Proteomes" id="UP000236630"/>
    </source>
</evidence>
<dbReference type="AlphaFoldDB" id="A0A2H5QG70"/>
<evidence type="ECO:0000259" key="8">
    <source>
        <dbReference type="PROSITE" id="PS51471"/>
    </source>
</evidence>
<dbReference type="Proteomes" id="UP000236630">
    <property type="component" value="Unassembled WGS sequence"/>
</dbReference>
<dbReference type="GO" id="GO:0005506">
    <property type="term" value="F:iron ion binding"/>
    <property type="evidence" value="ECO:0007669"/>
    <property type="project" value="InterPro"/>
</dbReference>
<evidence type="ECO:0000256" key="4">
    <source>
        <dbReference type="ARBA" id="ARBA00022964"/>
    </source>
</evidence>
<dbReference type="GO" id="GO:0051213">
    <property type="term" value="F:dioxygenase activity"/>
    <property type="evidence" value="ECO:0007669"/>
    <property type="project" value="UniProtKB-KW"/>
</dbReference>
<dbReference type="STRING" id="55188.A0A2H5QG70"/>
<dbReference type="GO" id="GO:0031418">
    <property type="term" value="F:L-ascorbic acid binding"/>
    <property type="evidence" value="ECO:0007669"/>
    <property type="project" value="UniProtKB-KW"/>
</dbReference>
<feature type="compositionally biased region" description="Polar residues" evidence="7">
    <location>
        <begin position="24"/>
        <end position="34"/>
    </location>
</feature>
<feature type="region of interest" description="Disordered" evidence="7">
    <location>
        <begin position="1"/>
        <end position="62"/>
    </location>
</feature>
<evidence type="ECO:0000256" key="7">
    <source>
        <dbReference type="SAM" id="MobiDB-lite"/>
    </source>
</evidence>
<dbReference type="Pfam" id="PF25238">
    <property type="entry name" value="OGFOD2-like"/>
    <property type="match status" value="1"/>
</dbReference>
<dbReference type="Gene3D" id="2.60.120.620">
    <property type="entry name" value="q2cbj1_9rhob like domain"/>
    <property type="match status" value="1"/>
</dbReference>
<dbReference type="InterPro" id="IPR005123">
    <property type="entry name" value="Oxoglu/Fe-dep_dioxygenase_dom"/>
</dbReference>
<evidence type="ECO:0000256" key="5">
    <source>
        <dbReference type="ARBA" id="ARBA00023002"/>
    </source>
</evidence>
<evidence type="ECO:0000256" key="2">
    <source>
        <dbReference type="ARBA" id="ARBA00022723"/>
    </source>
</evidence>
<evidence type="ECO:0000313" key="9">
    <source>
        <dbReference type="EMBL" id="GAY63628.1"/>
    </source>
</evidence>
<organism evidence="9 10">
    <name type="scientific">Citrus unshiu</name>
    <name type="common">Satsuma mandarin</name>
    <name type="synonym">Citrus nobilis var. unshiu</name>
    <dbReference type="NCBI Taxonomy" id="55188"/>
    <lineage>
        <taxon>Eukaryota</taxon>
        <taxon>Viridiplantae</taxon>
        <taxon>Streptophyta</taxon>
        <taxon>Embryophyta</taxon>
        <taxon>Tracheophyta</taxon>
        <taxon>Spermatophyta</taxon>
        <taxon>Magnoliopsida</taxon>
        <taxon>eudicotyledons</taxon>
        <taxon>Gunneridae</taxon>
        <taxon>Pentapetalae</taxon>
        <taxon>rosids</taxon>
        <taxon>malvids</taxon>
        <taxon>Sapindales</taxon>
        <taxon>Rutaceae</taxon>
        <taxon>Aurantioideae</taxon>
        <taxon>Citrus</taxon>
    </lineage>
</organism>
<keyword evidence="6" id="KW-0408">Iron</keyword>
<dbReference type="EMBL" id="BDQV01000362">
    <property type="protein sequence ID" value="GAY63628.1"/>
    <property type="molecule type" value="Genomic_DNA"/>
</dbReference>
<keyword evidence="3" id="KW-0847">Vitamin C</keyword>
<evidence type="ECO:0000256" key="3">
    <source>
        <dbReference type="ARBA" id="ARBA00022896"/>
    </source>
</evidence>
<proteinExistence type="predicted"/>
<reference evidence="9 10" key="1">
    <citation type="journal article" date="2017" name="Front. Genet.">
        <title>Draft sequencing of the heterozygous diploid genome of Satsuma (Citrus unshiu Marc.) using a hybrid assembly approach.</title>
        <authorList>
            <person name="Shimizu T."/>
            <person name="Tanizawa Y."/>
            <person name="Mochizuki T."/>
            <person name="Nagasaki H."/>
            <person name="Yoshioka T."/>
            <person name="Toyoda A."/>
            <person name="Fujiyama A."/>
            <person name="Kaminuma E."/>
            <person name="Nakamura Y."/>
        </authorList>
    </citation>
    <scope>NUCLEOTIDE SEQUENCE [LARGE SCALE GENOMIC DNA]</scope>
    <source>
        <strain evidence="10">cv. Miyagawa wase</strain>
    </source>
</reference>
<keyword evidence="2" id="KW-0479">Metal-binding</keyword>
<gene>
    <name evidence="9" type="ORF">CUMW_227160</name>
</gene>
<protein>
    <recommendedName>
        <fullName evidence="8">Fe2OG dioxygenase domain-containing protein</fullName>
    </recommendedName>
</protein>
<evidence type="ECO:0000256" key="1">
    <source>
        <dbReference type="ARBA" id="ARBA00001961"/>
    </source>
</evidence>
<dbReference type="InterPro" id="IPR006620">
    <property type="entry name" value="Pro_4_hyd_alph"/>
</dbReference>
<dbReference type="PROSITE" id="PS51471">
    <property type="entry name" value="FE2OG_OXY"/>
    <property type="match status" value="1"/>
</dbReference>
<keyword evidence="10" id="KW-1185">Reference proteome</keyword>
<name>A0A2H5QG70_CITUN</name>
<keyword evidence="4" id="KW-0223">Dioxygenase</keyword>
<sequence length="394" mass="45398">MSSGDRREAAPAAGEVKNGVVSGDLSQRQIQSEPASGVVAPSQNQRLRLNPSKDHKPESYDDMQLDFSPSIFSSLERYLPPPMLGVNREEKVKFMREILMKYLPQGERTRVQRHRDYRQKIITNYQPLHRELYNLHIGNFFVPPFVKAIQDNTEESFRSIISEPSPGVFTFEMLQPRFCELLLAEVENFEKWVNEAKFRIMRPNTMNKYGAVLDDFGLETMLDKLMETYIRPLSKVFFAEVGGSTLDSHHGFVVEYGKDRDVDLGFHVDDSEVTLNVCLGKQFTGGELFFRGTRCEKHVNTGSQTEEIFDYSHVPGRAVLHRGRHRHGARATTSGHRVNLLLWCRSSVFREMKRYQKDFSSWCGECFREKKERQRLSIAATKSELLKQEGESTT</sequence>
<evidence type="ECO:0000256" key="6">
    <source>
        <dbReference type="ARBA" id="ARBA00023004"/>
    </source>
</evidence>
<feature type="domain" description="Fe2OG dioxygenase" evidence="8">
    <location>
        <begin position="247"/>
        <end position="346"/>
    </location>
</feature>
<accession>A0A2H5QG70</accession>
<comment type="cofactor">
    <cofactor evidence="1">
        <name>L-ascorbate</name>
        <dbReference type="ChEBI" id="CHEBI:38290"/>
    </cofactor>
</comment>
<keyword evidence="5" id="KW-0560">Oxidoreductase</keyword>
<dbReference type="GO" id="GO:0016705">
    <property type="term" value="F:oxidoreductase activity, acting on paired donors, with incorporation or reduction of molecular oxygen"/>
    <property type="evidence" value="ECO:0007669"/>
    <property type="project" value="InterPro"/>
</dbReference>
<comment type="caution">
    <text evidence="9">The sequence shown here is derived from an EMBL/GenBank/DDBJ whole genome shotgun (WGS) entry which is preliminary data.</text>
</comment>
<dbReference type="SMART" id="SM00702">
    <property type="entry name" value="P4Hc"/>
    <property type="match status" value="1"/>
</dbReference>
<dbReference type="PANTHER" id="PTHR24014:SF4">
    <property type="entry name" value="2-OXOGLUTARATE AND IRON-DEPENDENT OXYGENASE DOMAIN-CONTAINING PROTEIN 2"/>
    <property type="match status" value="1"/>
</dbReference>